<feature type="compositionally biased region" description="Low complexity" evidence="14">
    <location>
        <begin position="610"/>
        <end position="621"/>
    </location>
</feature>
<evidence type="ECO:0000256" key="14">
    <source>
        <dbReference type="SAM" id="MobiDB-lite"/>
    </source>
</evidence>
<dbReference type="SUPFAM" id="SSF52374">
    <property type="entry name" value="Nucleotidylyl transferase"/>
    <property type="match status" value="1"/>
</dbReference>
<accession>A0A7S2KGA4</accession>
<dbReference type="SUPFAM" id="SSF47323">
    <property type="entry name" value="Anticodon-binding domain of a subclass of class I aminoacyl-tRNA synthetases"/>
    <property type="match status" value="1"/>
</dbReference>
<dbReference type="SUPFAM" id="SSF50249">
    <property type="entry name" value="Nucleic acid-binding proteins"/>
    <property type="match status" value="1"/>
</dbReference>
<dbReference type="PROSITE" id="PS50886">
    <property type="entry name" value="TRBD"/>
    <property type="match status" value="1"/>
</dbReference>
<dbReference type="InterPro" id="IPR014758">
    <property type="entry name" value="Met-tRNA_synth"/>
</dbReference>
<dbReference type="Pfam" id="PF01588">
    <property type="entry name" value="tRNA_bind"/>
    <property type="match status" value="1"/>
</dbReference>
<dbReference type="EMBL" id="HBGY01013345">
    <property type="protein sequence ID" value="CAD9574717.1"/>
    <property type="molecule type" value="Transcribed_RNA"/>
</dbReference>
<evidence type="ECO:0000256" key="11">
    <source>
        <dbReference type="ARBA" id="ARBA00047364"/>
    </source>
</evidence>
<dbReference type="InterPro" id="IPR015413">
    <property type="entry name" value="Methionyl/Leucyl_tRNA_Synth"/>
</dbReference>
<evidence type="ECO:0000256" key="7">
    <source>
        <dbReference type="ARBA" id="ARBA00022884"/>
    </source>
</evidence>
<dbReference type="PANTHER" id="PTHR43326:SF2">
    <property type="entry name" value="METHIONINE--TRNA LIGASE"/>
    <property type="match status" value="1"/>
</dbReference>
<organism evidence="16">
    <name type="scientific">Leptocylindrus danicus</name>
    <dbReference type="NCBI Taxonomy" id="163516"/>
    <lineage>
        <taxon>Eukaryota</taxon>
        <taxon>Sar</taxon>
        <taxon>Stramenopiles</taxon>
        <taxon>Ochrophyta</taxon>
        <taxon>Bacillariophyta</taxon>
        <taxon>Coscinodiscophyceae</taxon>
        <taxon>Chaetocerotophycidae</taxon>
        <taxon>Leptocylindrales</taxon>
        <taxon>Leptocylindraceae</taxon>
        <taxon>Leptocylindrus</taxon>
    </lineage>
</organism>
<evidence type="ECO:0000256" key="5">
    <source>
        <dbReference type="ARBA" id="ARBA00022741"/>
    </source>
</evidence>
<keyword evidence="8 13" id="KW-0648">Protein biosynthesis</keyword>
<dbReference type="InterPro" id="IPR033911">
    <property type="entry name" value="MetRS_core"/>
</dbReference>
<dbReference type="GO" id="GO:0006431">
    <property type="term" value="P:methionyl-tRNA aminoacylation"/>
    <property type="evidence" value="ECO:0007669"/>
    <property type="project" value="InterPro"/>
</dbReference>
<evidence type="ECO:0000256" key="2">
    <source>
        <dbReference type="ARBA" id="ARBA00022490"/>
    </source>
</evidence>
<dbReference type="EC" id="6.1.1.10" evidence="1"/>
<dbReference type="FunFam" id="2.40.50.140:FF:000225">
    <property type="entry name" value="tyrosine--tRNA ligase, cytoplasmic"/>
    <property type="match status" value="1"/>
</dbReference>
<keyword evidence="4 13" id="KW-0436">Ligase</keyword>
<dbReference type="PRINTS" id="PR01041">
    <property type="entry name" value="TRNASYNTHMET"/>
</dbReference>
<dbReference type="Gene3D" id="3.40.50.620">
    <property type="entry name" value="HUPs"/>
    <property type="match status" value="1"/>
</dbReference>
<evidence type="ECO:0000256" key="8">
    <source>
        <dbReference type="ARBA" id="ARBA00022917"/>
    </source>
</evidence>
<dbReference type="NCBIfam" id="TIGR00398">
    <property type="entry name" value="metG"/>
    <property type="match status" value="1"/>
</dbReference>
<dbReference type="Gene3D" id="2.170.220.10">
    <property type="match status" value="1"/>
</dbReference>
<keyword evidence="6 13" id="KW-0067">ATP-binding</keyword>
<evidence type="ECO:0000256" key="13">
    <source>
        <dbReference type="RuleBase" id="RU363039"/>
    </source>
</evidence>
<dbReference type="InterPro" id="IPR041872">
    <property type="entry name" value="Anticodon_Met"/>
</dbReference>
<dbReference type="PANTHER" id="PTHR43326">
    <property type="entry name" value="METHIONYL-TRNA SYNTHETASE"/>
    <property type="match status" value="1"/>
</dbReference>
<dbReference type="CDD" id="cd00814">
    <property type="entry name" value="MetRS_core"/>
    <property type="match status" value="1"/>
</dbReference>
<comment type="catalytic activity">
    <reaction evidence="11">
        <text>tRNA(Met) + L-methionine + ATP = L-methionyl-tRNA(Met) + AMP + diphosphate</text>
        <dbReference type="Rhea" id="RHEA:13481"/>
        <dbReference type="Rhea" id="RHEA-COMP:9667"/>
        <dbReference type="Rhea" id="RHEA-COMP:9698"/>
        <dbReference type="ChEBI" id="CHEBI:30616"/>
        <dbReference type="ChEBI" id="CHEBI:33019"/>
        <dbReference type="ChEBI" id="CHEBI:57844"/>
        <dbReference type="ChEBI" id="CHEBI:78442"/>
        <dbReference type="ChEBI" id="CHEBI:78530"/>
        <dbReference type="ChEBI" id="CHEBI:456215"/>
        <dbReference type="EC" id="6.1.1.10"/>
    </reaction>
</comment>
<comment type="similarity">
    <text evidence="13">Belongs to the class-I aminoacyl-tRNA synthetase family.</text>
</comment>
<evidence type="ECO:0000259" key="15">
    <source>
        <dbReference type="PROSITE" id="PS50886"/>
    </source>
</evidence>
<dbReference type="InterPro" id="IPR002547">
    <property type="entry name" value="tRNA-bd_dom"/>
</dbReference>
<dbReference type="InterPro" id="IPR012340">
    <property type="entry name" value="NA-bd_OB-fold"/>
</dbReference>
<dbReference type="GO" id="GO:0005524">
    <property type="term" value="F:ATP binding"/>
    <property type="evidence" value="ECO:0007669"/>
    <property type="project" value="UniProtKB-KW"/>
</dbReference>
<reference evidence="16" key="1">
    <citation type="submission" date="2021-01" db="EMBL/GenBank/DDBJ databases">
        <authorList>
            <person name="Corre E."/>
            <person name="Pelletier E."/>
            <person name="Niang G."/>
            <person name="Scheremetjew M."/>
            <person name="Finn R."/>
            <person name="Kale V."/>
            <person name="Holt S."/>
            <person name="Cochrane G."/>
            <person name="Meng A."/>
            <person name="Brown T."/>
            <person name="Cohen L."/>
        </authorList>
    </citation>
    <scope>NUCLEOTIDE SEQUENCE</scope>
    <source>
        <strain evidence="16">B650</strain>
    </source>
</reference>
<evidence type="ECO:0000313" key="16">
    <source>
        <dbReference type="EMBL" id="CAD9574717.1"/>
    </source>
</evidence>
<dbReference type="InterPro" id="IPR009080">
    <property type="entry name" value="tRNAsynth_Ia_anticodon-bd"/>
</dbReference>
<dbReference type="Pfam" id="PF19303">
    <property type="entry name" value="Anticodon_3"/>
    <property type="match status" value="1"/>
</dbReference>
<dbReference type="Gene3D" id="2.40.50.140">
    <property type="entry name" value="Nucleic acid-binding proteins"/>
    <property type="match status" value="1"/>
</dbReference>
<gene>
    <name evidence="16" type="ORF">LDAN0321_LOCUS8584</name>
</gene>
<keyword evidence="2" id="KW-0963">Cytoplasm</keyword>
<evidence type="ECO:0000256" key="9">
    <source>
        <dbReference type="ARBA" id="ARBA00023146"/>
    </source>
</evidence>
<evidence type="ECO:0000256" key="12">
    <source>
        <dbReference type="PROSITE-ProRule" id="PRU00209"/>
    </source>
</evidence>
<sequence>MSTDEVTKKLSEMSTSTAYNRWELKDGSTIDYGYCAQVGDATKLKTGDDTKPFYITTAINYTNGAAHMGHAYEGTTADAIARYERLKNGAGGCYFVTGADEHGQKIANTAEAMGQEPIDICNKYVTGFQCLNQRTLVSNDDYVRTTSDRHKRTAQALWRKCAANQSNDPAGDIYLDAYSGWYNVREETFVTDTEAEANEYKDPASGLPLKRVEEESYFFRMSAYHEKLVQHIENNPEFILPVQHRNLILSRLKSDNLRDLSISRTTFAWGIQVPQPEFKENHVMYVWFDALSNYLTGVDGMGTEDGTAPDLAKSWPADVHIIGKDILWFHTVIWPCILMSAGIPLPKTVFAHGFVNDFEGKKMSKSLGNVVDPHDMLDLYPVDTFRWYLCREAPYGGELNFNPQSLMDRHNSDLCDTLGNLVHRATNLCKKYCDGIVPDVENVSNSGEDGKTFSGIVDFEKVRNDYLSKMDGFELEGGASIAMAEFRNVNGFLTEKAPWHLKGDENAVQRQIIVRATLEAVYALAHLLLPFVPNGAKMIFEKLNTEPKTLADLNADSRNLTVGKAINIGDVLYTKLVSEEELNAAEAAKKKADDYAEAQRKKKEKKQKQKAASAAGQAKGANNDQCDFTKIDIRVGLISKVWLHPDADKLFCEEIDVGEDTGPRQIASGLRGHYELSDMDGRKVLVVCNLKAANIVGFKSNGMVLAAKSEDGSTVELVSPPDGAEVGERVFVEGLTGDALSSAQVKKRKVWEVVSKGLKTIDGGIASWDGKPMMTSAGSCGVKSLVGAPIS</sequence>
<dbReference type="AlphaFoldDB" id="A0A7S2KGA4"/>
<evidence type="ECO:0000256" key="6">
    <source>
        <dbReference type="ARBA" id="ARBA00022840"/>
    </source>
</evidence>
<feature type="region of interest" description="Disordered" evidence="14">
    <location>
        <begin position="597"/>
        <end position="622"/>
    </location>
</feature>
<keyword evidence="3 12" id="KW-0820">tRNA-binding</keyword>
<dbReference type="CDD" id="cd07957">
    <property type="entry name" value="Anticodon_Ia_Met"/>
    <property type="match status" value="1"/>
</dbReference>
<proteinExistence type="inferred from homology"/>
<keyword evidence="5 13" id="KW-0547">Nucleotide-binding</keyword>
<protein>
    <recommendedName>
        <fullName evidence="1">methionine--tRNA ligase</fullName>
        <ecNumber evidence="1">6.1.1.10</ecNumber>
    </recommendedName>
    <alternativeName>
        <fullName evidence="10">Methionyl-tRNA synthetase</fullName>
    </alternativeName>
</protein>
<evidence type="ECO:0000256" key="10">
    <source>
        <dbReference type="ARBA" id="ARBA00030904"/>
    </source>
</evidence>
<name>A0A7S2KGA4_9STRA</name>
<dbReference type="Gene3D" id="1.10.730.10">
    <property type="entry name" value="Isoleucyl-tRNA Synthetase, Domain 1"/>
    <property type="match status" value="1"/>
</dbReference>
<evidence type="ECO:0000256" key="1">
    <source>
        <dbReference type="ARBA" id="ARBA00012838"/>
    </source>
</evidence>
<keyword evidence="9 13" id="KW-0030">Aminoacyl-tRNA synthetase</keyword>
<feature type="domain" description="TRNA-binding" evidence="15">
    <location>
        <begin position="627"/>
        <end position="731"/>
    </location>
</feature>
<dbReference type="InterPro" id="IPR014729">
    <property type="entry name" value="Rossmann-like_a/b/a_fold"/>
</dbReference>
<dbReference type="GO" id="GO:0004825">
    <property type="term" value="F:methionine-tRNA ligase activity"/>
    <property type="evidence" value="ECO:0007669"/>
    <property type="project" value="UniProtKB-EC"/>
</dbReference>
<feature type="compositionally biased region" description="Basic residues" evidence="14">
    <location>
        <begin position="600"/>
        <end position="609"/>
    </location>
</feature>
<dbReference type="InterPro" id="IPR023457">
    <property type="entry name" value="Met-tRNA_synth_2"/>
</dbReference>
<dbReference type="GO" id="GO:0000049">
    <property type="term" value="F:tRNA binding"/>
    <property type="evidence" value="ECO:0007669"/>
    <property type="project" value="UniProtKB-UniRule"/>
</dbReference>
<dbReference type="FunFam" id="2.170.220.10:FF:000002">
    <property type="entry name" value="Methionine--tRNA ligase"/>
    <property type="match status" value="1"/>
</dbReference>
<dbReference type="Pfam" id="PF09334">
    <property type="entry name" value="tRNA-synt_1g"/>
    <property type="match status" value="1"/>
</dbReference>
<evidence type="ECO:0000256" key="4">
    <source>
        <dbReference type="ARBA" id="ARBA00022598"/>
    </source>
</evidence>
<dbReference type="CDD" id="cd02799">
    <property type="entry name" value="tRNA_bind_EMAP-II_like"/>
    <property type="match status" value="1"/>
</dbReference>
<evidence type="ECO:0000256" key="3">
    <source>
        <dbReference type="ARBA" id="ARBA00022555"/>
    </source>
</evidence>
<keyword evidence="7 12" id="KW-0694">RNA-binding</keyword>